<evidence type="ECO:0000313" key="1">
    <source>
        <dbReference type="EMBL" id="MFJ3044642.1"/>
    </source>
</evidence>
<proteinExistence type="predicted"/>
<comment type="caution">
    <text evidence="1">The sequence shown here is derived from an EMBL/GenBank/DDBJ whole genome shotgun (WGS) entry which is preliminary data.</text>
</comment>
<sequence length="109" mass="12300">MRKKRQHEGAQPELLAATGLVWGHLNAYQYEQAYQLALGCLQLWPADEKLQLMRDLAAAEVLEPVDTGRLRAMRTPVNAAWIDLVLRRLDYHTTAVPAPRATTSTGEYQ</sequence>
<gene>
    <name evidence="1" type="ORF">ACIPEN_02320</name>
</gene>
<dbReference type="RefSeq" id="WP_402698161.1">
    <property type="nucleotide sequence ID" value="NZ_JBIUZV010000001.1"/>
</dbReference>
<dbReference type="Proteomes" id="UP001617427">
    <property type="component" value="Unassembled WGS sequence"/>
</dbReference>
<reference evidence="1 2" key="1">
    <citation type="submission" date="2024-10" db="EMBL/GenBank/DDBJ databases">
        <title>The Natural Products Discovery Center: Release of the First 8490 Sequenced Strains for Exploring Actinobacteria Biosynthetic Diversity.</title>
        <authorList>
            <person name="Kalkreuter E."/>
            <person name="Kautsar S.A."/>
            <person name="Yang D."/>
            <person name="Bader C.D."/>
            <person name="Teijaro C.N."/>
            <person name="Fluegel L."/>
            <person name="Davis C.M."/>
            <person name="Simpson J.R."/>
            <person name="Lauterbach L."/>
            <person name="Steele A.D."/>
            <person name="Gui C."/>
            <person name="Meng S."/>
            <person name="Li G."/>
            <person name="Viehrig K."/>
            <person name="Ye F."/>
            <person name="Su P."/>
            <person name="Kiefer A.F."/>
            <person name="Nichols A."/>
            <person name="Cepeda A.J."/>
            <person name="Yan W."/>
            <person name="Fan B."/>
            <person name="Jiang Y."/>
            <person name="Adhikari A."/>
            <person name="Zheng C.-J."/>
            <person name="Schuster L."/>
            <person name="Cowan T.M."/>
            <person name="Smanski M.J."/>
            <person name="Chevrette M.G."/>
            <person name="De Carvalho L.P.S."/>
            <person name="Shen B."/>
        </authorList>
    </citation>
    <scope>NUCLEOTIDE SEQUENCE [LARGE SCALE GENOMIC DNA]</scope>
    <source>
        <strain evidence="1 2">NPDC087045</strain>
    </source>
</reference>
<protein>
    <submittedName>
        <fullName evidence="1">Uncharacterized protein</fullName>
    </submittedName>
</protein>
<organism evidence="1 2">
    <name type="scientific">Herbaspirillum chlorophenolicum</name>
    <dbReference type="NCBI Taxonomy" id="211589"/>
    <lineage>
        <taxon>Bacteria</taxon>
        <taxon>Pseudomonadati</taxon>
        <taxon>Pseudomonadota</taxon>
        <taxon>Betaproteobacteria</taxon>
        <taxon>Burkholderiales</taxon>
        <taxon>Oxalobacteraceae</taxon>
        <taxon>Herbaspirillum</taxon>
    </lineage>
</organism>
<dbReference type="EMBL" id="JBIUZV010000001">
    <property type="protein sequence ID" value="MFJ3044642.1"/>
    <property type="molecule type" value="Genomic_DNA"/>
</dbReference>
<keyword evidence="2" id="KW-1185">Reference proteome</keyword>
<accession>A0ABW8EX39</accession>
<name>A0ABW8EX39_9BURK</name>
<evidence type="ECO:0000313" key="2">
    <source>
        <dbReference type="Proteomes" id="UP001617427"/>
    </source>
</evidence>